<keyword evidence="4" id="KW-0808">Transferase</keyword>
<feature type="domain" description="MHYT" evidence="3">
    <location>
        <begin position="23"/>
        <end position="213"/>
    </location>
</feature>
<evidence type="ECO:0000256" key="2">
    <source>
        <dbReference type="SAM" id="MobiDB-lite"/>
    </source>
</evidence>
<accession>A0A1S1R5J6</accession>
<evidence type="ECO:0000259" key="3">
    <source>
        <dbReference type="PROSITE" id="PS50924"/>
    </source>
</evidence>
<keyword evidence="4" id="KW-0418">Kinase</keyword>
<dbReference type="AlphaFoldDB" id="A0A1S1R5J6"/>
<evidence type="ECO:0000313" key="5">
    <source>
        <dbReference type="Proteomes" id="UP000179627"/>
    </source>
</evidence>
<dbReference type="Proteomes" id="UP000179627">
    <property type="component" value="Unassembled WGS sequence"/>
</dbReference>
<dbReference type="PANTHER" id="PTHR35152:SF1">
    <property type="entry name" value="DOMAIN SIGNALLING PROTEIN, PUTATIVE (AFU_ORTHOLOGUE AFUA_5G11310)-RELATED"/>
    <property type="match status" value="1"/>
</dbReference>
<feature type="transmembrane region" description="Helical" evidence="1">
    <location>
        <begin position="58"/>
        <end position="87"/>
    </location>
</feature>
<dbReference type="PANTHER" id="PTHR35152">
    <property type="entry name" value="DOMAIN SIGNALLING PROTEIN, PUTATIVE (AFU_ORTHOLOGUE AFUA_5G11310)-RELATED"/>
    <property type="match status" value="1"/>
</dbReference>
<reference evidence="5" key="1">
    <citation type="submission" date="2016-07" db="EMBL/GenBank/DDBJ databases">
        <title>Sequence Frankia sp. strain CcI1.17.</title>
        <authorList>
            <person name="Ghodhbane-Gtari F."/>
            <person name="Swanson E."/>
            <person name="Gueddou A."/>
            <person name="Morris K."/>
            <person name="Hezbri K."/>
            <person name="Ktari A."/>
            <person name="Nouioui I."/>
            <person name="Abebe-Akele F."/>
            <person name="Simpson S."/>
            <person name="Thomas K."/>
            <person name="Gtari M."/>
            <person name="Tisa L.S."/>
            <person name="Hurst S."/>
        </authorList>
    </citation>
    <scope>NUCLEOTIDE SEQUENCE [LARGE SCALE GENOMIC DNA]</scope>
    <source>
        <strain evidence="5">Cc1.17</strain>
    </source>
</reference>
<keyword evidence="5" id="KW-1185">Reference proteome</keyword>
<feature type="region of interest" description="Disordered" evidence="2">
    <location>
        <begin position="263"/>
        <end position="407"/>
    </location>
</feature>
<dbReference type="PROSITE" id="PS50924">
    <property type="entry name" value="MHYT"/>
    <property type="match status" value="1"/>
</dbReference>
<dbReference type="GO" id="GO:0016301">
    <property type="term" value="F:kinase activity"/>
    <property type="evidence" value="ECO:0007669"/>
    <property type="project" value="UniProtKB-KW"/>
</dbReference>
<dbReference type="GO" id="GO:0016020">
    <property type="term" value="C:membrane"/>
    <property type="evidence" value="ECO:0007669"/>
    <property type="project" value="UniProtKB-UniRule"/>
</dbReference>
<keyword evidence="1" id="KW-0472">Membrane</keyword>
<sequence length="407" mass="42555">MGVFSLPGGTLITAQAAHQHASQDLLFVAVSVLLAMIGSFAALVCSMRIPFAVGRSRYLWTTLAAVSLGGGAVWSMHFIGMIGYQVADRDLRYSLPLTGLSLLIAIVVSAVGLSLVARRRESRARLTAGGVIAGLGVAAMHYTGMAAMHAGSDITYRRPIVVLSVAIAIGAALAAMWIAFRVVTGWHVAVASVVMAIAVCGMHYTAMAATRVEASATPEPVTGADPITLALLVCVLAFSVLAVVIFAALGGIAYADPFSSARVHGHPHGLPEPTAVPARPRQRAESPDPLDRPDRPDRPDQVDQVGRSREAGRHEAVRSRAVGPSRAGGRIVAAGPAGTARPADREWTGGPGPADQPWEEPAGWSHQPERPAPAGWAQLPEQPEGEYWMQPGAGAQPSTWTGRPDGV</sequence>
<feature type="transmembrane region" description="Helical" evidence="1">
    <location>
        <begin position="93"/>
        <end position="116"/>
    </location>
</feature>
<comment type="caution">
    <text evidence="4">The sequence shown here is derived from an EMBL/GenBank/DDBJ whole genome shotgun (WGS) entry which is preliminary data.</text>
</comment>
<proteinExistence type="predicted"/>
<dbReference type="InterPro" id="IPR005330">
    <property type="entry name" value="MHYT_dom"/>
</dbReference>
<feature type="compositionally biased region" description="Basic and acidic residues" evidence="2">
    <location>
        <begin position="282"/>
        <end position="318"/>
    </location>
</feature>
<keyword evidence="1" id="KW-0812">Transmembrane</keyword>
<keyword evidence="1" id="KW-1133">Transmembrane helix</keyword>
<feature type="transmembrane region" description="Helical" evidence="1">
    <location>
        <begin position="227"/>
        <end position="254"/>
    </location>
</feature>
<gene>
    <name evidence="4" type="ORF">CC117_13345</name>
</gene>
<evidence type="ECO:0000313" key="4">
    <source>
        <dbReference type="EMBL" id="OHV41176.1"/>
    </source>
</evidence>
<feature type="transmembrane region" description="Helical" evidence="1">
    <location>
        <begin position="187"/>
        <end position="207"/>
    </location>
</feature>
<dbReference type="Pfam" id="PF03707">
    <property type="entry name" value="MHYT"/>
    <property type="match status" value="3"/>
</dbReference>
<feature type="transmembrane region" description="Helical" evidence="1">
    <location>
        <begin position="160"/>
        <end position="180"/>
    </location>
</feature>
<organism evidence="4 5">
    <name type="scientific">Parafrankia colletiae</name>
    <dbReference type="NCBI Taxonomy" id="573497"/>
    <lineage>
        <taxon>Bacteria</taxon>
        <taxon>Bacillati</taxon>
        <taxon>Actinomycetota</taxon>
        <taxon>Actinomycetes</taxon>
        <taxon>Frankiales</taxon>
        <taxon>Frankiaceae</taxon>
        <taxon>Parafrankia</taxon>
    </lineage>
</organism>
<feature type="transmembrane region" description="Helical" evidence="1">
    <location>
        <begin position="128"/>
        <end position="148"/>
    </location>
</feature>
<feature type="transmembrane region" description="Helical" evidence="1">
    <location>
        <begin position="26"/>
        <end position="46"/>
    </location>
</feature>
<name>A0A1S1R5J6_9ACTN</name>
<evidence type="ECO:0000256" key="1">
    <source>
        <dbReference type="PROSITE-ProRule" id="PRU00244"/>
    </source>
</evidence>
<dbReference type="EMBL" id="MBLM01000058">
    <property type="protein sequence ID" value="OHV41176.1"/>
    <property type="molecule type" value="Genomic_DNA"/>
</dbReference>
<protein>
    <submittedName>
        <fullName evidence="4">Histidine kinase</fullName>
    </submittedName>
</protein>